<keyword evidence="2" id="KW-1185">Reference proteome</keyword>
<gene>
    <name evidence="1" type="ORF">BGX16_0438</name>
</gene>
<evidence type="ECO:0000313" key="1">
    <source>
        <dbReference type="EMBL" id="PJJ40511.1"/>
    </source>
</evidence>
<dbReference type="EMBL" id="PGEX01000001">
    <property type="protein sequence ID" value="PJJ40511.1"/>
    <property type="molecule type" value="Genomic_DNA"/>
</dbReference>
<dbReference type="RefSeq" id="WP_100424585.1">
    <property type="nucleotide sequence ID" value="NZ_PGEX01000001.1"/>
</dbReference>
<evidence type="ECO:0008006" key="3">
    <source>
        <dbReference type="Google" id="ProtNLM"/>
    </source>
</evidence>
<dbReference type="Proteomes" id="UP000231134">
    <property type="component" value="Unassembled WGS sequence"/>
</dbReference>
<reference evidence="1 2" key="1">
    <citation type="submission" date="2017-11" db="EMBL/GenBank/DDBJ databases">
        <title>Animal gut microbial communities from fecal samples from Wisconsin, USA.</title>
        <authorList>
            <person name="Neumann A."/>
        </authorList>
    </citation>
    <scope>NUCLEOTIDE SEQUENCE [LARGE SCALE GENOMIC DNA]</scope>
    <source>
        <strain evidence="1 2">UWS3</strain>
    </source>
</reference>
<comment type="caution">
    <text evidence="1">The sequence shown here is derived from an EMBL/GenBank/DDBJ whole genome shotgun (WGS) entry which is preliminary data.</text>
</comment>
<dbReference type="OrthoDB" id="47512at2"/>
<name>A0A2M9A468_9BACT</name>
<dbReference type="AlphaFoldDB" id="A0A2M9A468"/>
<evidence type="ECO:0000313" key="2">
    <source>
        <dbReference type="Proteomes" id="UP000231134"/>
    </source>
</evidence>
<protein>
    <recommendedName>
        <fullName evidence="3">Phage-related protein</fullName>
    </recommendedName>
</protein>
<proteinExistence type="predicted"/>
<accession>A0A2M9A468</accession>
<sequence length="140" mass="16764">MEFIFFPDPQSYDPQRGEFKDQTGDVGKEIKDLSKRHRDLYLRVKTFLEVLLKVSDLTPFLRIEQIYKFPKEYEDLYEMRIPKQARGGVFRIYFCMSLRKLNTLILLCAELKHKTKPMKLETAMQKMKQYKELVKQGVMS</sequence>
<organism evidence="1 2">
    <name type="scientific">Hallerella succinigenes</name>
    <dbReference type="NCBI Taxonomy" id="1896222"/>
    <lineage>
        <taxon>Bacteria</taxon>
        <taxon>Pseudomonadati</taxon>
        <taxon>Fibrobacterota</taxon>
        <taxon>Fibrobacteria</taxon>
        <taxon>Fibrobacterales</taxon>
        <taxon>Fibrobacteraceae</taxon>
        <taxon>Hallerella</taxon>
    </lineage>
</organism>